<dbReference type="InterPro" id="IPR019421">
    <property type="entry name" value="7TM_GPCR_serpentine_rcpt_Srd"/>
</dbReference>
<organism evidence="4 6">
    <name type="scientific">Bursaphelenchus xylophilus</name>
    <name type="common">Pinewood nematode worm</name>
    <name type="synonym">Aphelenchoides xylophilus</name>
    <dbReference type="NCBI Taxonomy" id="6326"/>
    <lineage>
        <taxon>Eukaryota</taxon>
        <taxon>Metazoa</taxon>
        <taxon>Ecdysozoa</taxon>
        <taxon>Nematoda</taxon>
        <taxon>Chromadorea</taxon>
        <taxon>Rhabditida</taxon>
        <taxon>Tylenchina</taxon>
        <taxon>Tylenchomorpha</taxon>
        <taxon>Aphelenchoidea</taxon>
        <taxon>Aphelenchoididae</taxon>
        <taxon>Bursaphelenchus</taxon>
    </lineage>
</organism>
<keyword evidence="5" id="KW-1185">Reference proteome</keyword>
<dbReference type="WBParaSite" id="BXY_0553300.1">
    <property type="protein sequence ID" value="BXY_0553300.1"/>
    <property type="gene ID" value="BXY_0553300"/>
</dbReference>
<dbReference type="PROSITE" id="PS51257">
    <property type="entry name" value="PROKAR_LIPOPROTEIN"/>
    <property type="match status" value="1"/>
</dbReference>
<feature type="transmembrane region" description="Helical" evidence="1">
    <location>
        <begin position="15"/>
        <end position="35"/>
    </location>
</feature>
<accession>A0A1I7RXR6</accession>
<dbReference type="eggNOG" id="ENOG502SXFU">
    <property type="taxonomic scope" value="Eukaryota"/>
</dbReference>
<reference evidence="3" key="2">
    <citation type="submission" date="2020-08" db="EMBL/GenBank/DDBJ databases">
        <authorList>
            <person name="Kikuchi T."/>
        </authorList>
    </citation>
    <scope>NUCLEOTIDE SEQUENCE</scope>
    <source>
        <strain evidence="2">Ka4C1</strain>
    </source>
</reference>
<evidence type="ECO:0000313" key="6">
    <source>
        <dbReference type="WBParaSite" id="BXY_0553300.1"/>
    </source>
</evidence>
<feature type="transmembrane region" description="Helical" evidence="1">
    <location>
        <begin position="131"/>
        <end position="152"/>
    </location>
</feature>
<keyword evidence="1" id="KW-1133">Transmembrane helix</keyword>
<dbReference type="Pfam" id="PF10317">
    <property type="entry name" value="7TM_GPCR_Srd"/>
    <property type="match status" value="1"/>
</dbReference>
<dbReference type="Proteomes" id="UP000659654">
    <property type="component" value="Unassembled WGS sequence"/>
</dbReference>
<evidence type="ECO:0000313" key="5">
    <source>
        <dbReference type="Proteomes" id="UP000659654"/>
    </source>
</evidence>
<dbReference type="AlphaFoldDB" id="A0A1I7RXR6"/>
<dbReference type="PANTHER" id="PTHR22943:SF248">
    <property type="entry name" value="SEVEN TM RECEPTOR"/>
    <property type="match status" value="1"/>
</dbReference>
<feature type="transmembrane region" description="Helical" evidence="1">
    <location>
        <begin position="190"/>
        <end position="213"/>
    </location>
</feature>
<dbReference type="PANTHER" id="PTHR22943">
    <property type="entry name" value="7-TRANSMEMBRANE DOMAIN RECEPTOR C.ELEGANS"/>
    <property type="match status" value="1"/>
</dbReference>
<dbReference type="EMBL" id="CAJFDI010000005">
    <property type="protein sequence ID" value="CAD5233131.1"/>
    <property type="molecule type" value="Genomic_DNA"/>
</dbReference>
<keyword evidence="1" id="KW-0472">Membrane</keyword>
<proteinExistence type="predicted"/>
<feature type="transmembrane region" description="Helical" evidence="1">
    <location>
        <begin position="240"/>
        <end position="264"/>
    </location>
</feature>
<dbReference type="Proteomes" id="UP000095284">
    <property type="component" value="Unplaced"/>
</dbReference>
<name>A0A1I7RXR6_BURXY</name>
<sequence>MQINRTTIHSFFDTVLSILGIIACSLVIYLSLTNYKNKALKVYSIMLVTNATVDLLYAINTLCTFCTAAFGYKAVFMLIDNPYWPKTVWWTYAGLCTNLFLMFLSVGMLPLQFIYRYGVMRTKPFTKKQMFVFFCVSLSFATMHGFVSPWTFKPPSAEWEPRIREALSLDDDAELPGYVVGDVRTFGVMALHFIDIFVIMFFSYAVIVVMVFLSKRTLTMEEVTSASPLTKAVQRQVTRIIYVQAIYPLFVVCAPCFIFPILAVKGAEVKFFGEWAMLSMHTPPLVNSLSVILCVPSYRGVVAHPFTAEKVRSLNKKFLRYYHGTKMTFTQLQPTITAPISSNYIT</sequence>
<gene>
    <name evidence="2" type="ORF">BXYJ_LOCUS13222</name>
</gene>
<evidence type="ECO:0000256" key="1">
    <source>
        <dbReference type="SAM" id="Phobius"/>
    </source>
</evidence>
<dbReference type="Proteomes" id="UP000582659">
    <property type="component" value="Unassembled WGS sequence"/>
</dbReference>
<keyword evidence="1" id="KW-0812">Transmembrane</keyword>
<evidence type="ECO:0000313" key="2">
    <source>
        <dbReference type="EMBL" id="CAD5233131.1"/>
    </source>
</evidence>
<feature type="transmembrane region" description="Helical" evidence="1">
    <location>
        <begin position="55"/>
        <end position="79"/>
    </location>
</feature>
<protein>
    <submittedName>
        <fullName evidence="2">(pine wood nematode) hypothetical protein</fullName>
    </submittedName>
</protein>
<reference evidence="6" key="1">
    <citation type="submission" date="2016-11" db="UniProtKB">
        <authorList>
            <consortium name="WormBaseParasite"/>
        </authorList>
    </citation>
    <scope>IDENTIFICATION</scope>
</reference>
<dbReference type="SUPFAM" id="SSF81321">
    <property type="entry name" value="Family A G protein-coupled receptor-like"/>
    <property type="match status" value="1"/>
</dbReference>
<dbReference type="EMBL" id="CAJFCV020000005">
    <property type="protein sequence ID" value="CAG9126679.1"/>
    <property type="molecule type" value="Genomic_DNA"/>
</dbReference>
<evidence type="ECO:0000313" key="3">
    <source>
        <dbReference type="EMBL" id="CAG9126679.1"/>
    </source>
</evidence>
<evidence type="ECO:0000313" key="4">
    <source>
        <dbReference type="Proteomes" id="UP000095284"/>
    </source>
</evidence>